<accession>A0A842JE41</accession>
<evidence type="ECO:0000256" key="1">
    <source>
        <dbReference type="SAM" id="MobiDB-lite"/>
    </source>
</evidence>
<sequence>MCFRPADAGASGGMNKCPECGKTIQMMAGVTLKACPFCKADFTPYINGEKPLPNAAPGAPAAPAAPGAPGAPKAPAAPGAPKPPTA</sequence>
<comment type="caution">
    <text evidence="2">The sequence shown here is derived from an EMBL/GenBank/DDBJ whole genome shotgun (WGS) entry which is preliminary data.</text>
</comment>
<dbReference type="RefSeq" id="WP_080142281.1">
    <property type="nucleotide sequence ID" value="NZ_JAASIO010000009.1"/>
</dbReference>
<feature type="compositionally biased region" description="Low complexity" evidence="1">
    <location>
        <begin position="55"/>
        <end position="77"/>
    </location>
</feature>
<proteinExistence type="predicted"/>
<protein>
    <submittedName>
        <fullName evidence="2">Uncharacterized protein</fullName>
    </submittedName>
</protein>
<name>A0A842JE41_9ACTN</name>
<evidence type="ECO:0000313" key="3">
    <source>
        <dbReference type="Proteomes" id="UP000587396"/>
    </source>
</evidence>
<keyword evidence="3" id="KW-1185">Reference proteome</keyword>
<evidence type="ECO:0000313" key="2">
    <source>
        <dbReference type="EMBL" id="MBC2889694.1"/>
    </source>
</evidence>
<reference evidence="2 3" key="1">
    <citation type="submission" date="2020-08" db="EMBL/GenBank/DDBJ databases">
        <authorList>
            <person name="Liu C."/>
            <person name="Sun Q."/>
        </authorList>
    </citation>
    <scope>NUCLEOTIDE SEQUENCE [LARGE SCALE GENOMIC DNA]</scope>
    <source>
        <strain evidence="2 3">N22</strain>
    </source>
</reference>
<dbReference type="EMBL" id="JACMSE010000007">
    <property type="protein sequence ID" value="MBC2889694.1"/>
    <property type="molecule type" value="Genomic_DNA"/>
</dbReference>
<dbReference type="Proteomes" id="UP000587396">
    <property type="component" value="Unassembled WGS sequence"/>
</dbReference>
<dbReference type="AlphaFoldDB" id="A0A842JE41"/>
<organism evidence="2 3">
    <name type="scientific">Gordonibacter massiliensis</name>
    <name type="common">ex Traore et al. 2017</name>
    <dbReference type="NCBI Taxonomy" id="1841863"/>
    <lineage>
        <taxon>Bacteria</taxon>
        <taxon>Bacillati</taxon>
        <taxon>Actinomycetota</taxon>
        <taxon>Coriobacteriia</taxon>
        <taxon>Eggerthellales</taxon>
        <taxon>Eggerthellaceae</taxon>
        <taxon>Gordonibacter</taxon>
    </lineage>
</organism>
<gene>
    <name evidence="2" type="ORF">H7313_10115</name>
</gene>
<feature type="region of interest" description="Disordered" evidence="1">
    <location>
        <begin position="49"/>
        <end position="86"/>
    </location>
</feature>